<protein>
    <submittedName>
        <fullName evidence="2">Uncharacterized protein</fullName>
    </submittedName>
</protein>
<feature type="compositionally biased region" description="Basic and acidic residues" evidence="1">
    <location>
        <begin position="36"/>
        <end position="54"/>
    </location>
</feature>
<feature type="compositionally biased region" description="Basic and acidic residues" evidence="1">
    <location>
        <begin position="20"/>
        <end position="29"/>
    </location>
</feature>
<dbReference type="Proteomes" id="UP000191094">
    <property type="component" value="Unassembled WGS sequence"/>
</dbReference>
<proteinExistence type="predicted"/>
<feature type="region of interest" description="Disordered" evidence="1">
    <location>
        <begin position="1"/>
        <end position="61"/>
    </location>
</feature>
<organism evidence="2 3">
    <name type="scientific">Lwoffella lincolnii</name>
    <dbReference type="NCBI Taxonomy" id="90241"/>
    <lineage>
        <taxon>Bacteria</taxon>
        <taxon>Pseudomonadati</taxon>
        <taxon>Pseudomonadota</taxon>
        <taxon>Gammaproteobacteria</taxon>
        <taxon>Moraxellales</taxon>
        <taxon>Moraxellaceae</taxon>
        <taxon>Lwoffella</taxon>
    </lineage>
</organism>
<evidence type="ECO:0000313" key="2">
    <source>
        <dbReference type="EMBL" id="OOS20698.1"/>
    </source>
</evidence>
<sequence length="61" mass="7059">MTQHFSTEQDEQGLTPIHRQNMDEQRAEEVLVENSLDDKDYPTIHDIADDDAIKHSHKTPS</sequence>
<comment type="caution">
    <text evidence="2">The sequence shown here is derived from an EMBL/GenBank/DDBJ whole genome shotgun (WGS) entry which is preliminary data.</text>
</comment>
<name>A0A1T0CEC7_9GAMM</name>
<keyword evidence="3" id="KW-1185">Reference proteome</keyword>
<dbReference type="AlphaFoldDB" id="A0A1T0CEC7"/>
<evidence type="ECO:0000313" key="3">
    <source>
        <dbReference type="Proteomes" id="UP000191094"/>
    </source>
</evidence>
<dbReference type="OrthoDB" id="6658403at2"/>
<dbReference type="RefSeq" id="WP_078307436.1">
    <property type="nucleotide sequence ID" value="NZ_MUYT01000007.1"/>
</dbReference>
<evidence type="ECO:0000256" key="1">
    <source>
        <dbReference type="SAM" id="MobiDB-lite"/>
    </source>
</evidence>
<gene>
    <name evidence="2" type="ORF">B0682_06090</name>
</gene>
<reference evidence="2 3" key="1">
    <citation type="submission" date="2017-02" db="EMBL/GenBank/DDBJ databases">
        <title>Draft genome sequence of Moraxella lincolnii CCUG 9405T type strain.</title>
        <authorList>
            <person name="Salva-Serra F."/>
            <person name="Engstrom-Jakobsson H."/>
            <person name="Thorell K."/>
            <person name="Jaen-Luchoro D."/>
            <person name="Gonzales-Siles L."/>
            <person name="Karlsson R."/>
            <person name="Yazdan S."/>
            <person name="Boulund F."/>
            <person name="Johnning A."/>
            <person name="Engstrand L."/>
            <person name="Kristiansson E."/>
            <person name="Moore E."/>
        </authorList>
    </citation>
    <scope>NUCLEOTIDE SEQUENCE [LARGE SCALE GENOMIC DNA]</scope>
    <source>
        <strain evidence="2 3">CCUG 9405</strain>
    </source>
</reference>
<dbReference type="EMBL" id="MUYT01000007">
    <property type="protein sequence ID" value="OOS20698.1"/>
    <property type="molecule type" value="Genomic_DNA"/>
</dbReference>
<accession>A0A1T0CEC7</accession>